<accession>A0ABW9JEU5</accession>
<keyword evidence="5 7" id="KW-1133">Transmembrane helix</keyword>
<dbReference type="Gene3D" id="3.40.50.300">
    <property type="entry name" value="P-loop containing nucleotide triphosphate hydrolases"/>
    <property type="match status" value="1"/>
</dbReference>
<dbReference type="InterPro" id="IPR003593">
    <property type="entry name" value="AAA+_ATPase"/>
</dbReference>
<dbReference type="InterPro" id="IPR036640">
    <property type="entry name" value="ABC1_TM_sf"/>
</dbReference>
<evidence type="ECO:0000313" key="10">
    <source>
        <dbReference type="EMBL" id="MFN0290233.1"/>
    </source>
</evidence>
<comment type="subcellular location">
    <subcellularLocation>
        <location evidence="1">Cell membrane</location>
        <topology evidence="1">Multi-pass membrane protein</topology>
    </subcellularLocation>
</comment>
<evidence type="ECO:0000256" key="2">
    <source>
        <dbReference type="ARBA" id="ARBA00022692"/>
    </source>
</evidence>
<evidence type="ECO:0000256" key="4">
    <source>
        <dbReference type="ARBA" id="ARBA00022840"/>
    </source>
</evidence>
<dbReference type="PROSITE" id="PS50929">
    <property type="entry name" value="ABC_TM1F"/>
    <property type="match status" value="1"/>
</dbReference>
<dbReference type="InterPro" id="IPR017871">
    <property type="entry name" value="ABC_transporter-like_CS"/>
</dbReference>
<feature type="domain" description="ABC transporter" evidence="8">
    <location>
        <begin position="356"/>
        <end position="591"/>
    </location>
</feature>
<feature type="transmembrane region" description="Helical" evidence="7">
    <location>
        <begin position="157"/>
        <end position="174"/>
    </location>
</feature>
<name>A0ABW9JEU5_9SPHI</name>
<keyword evidence="6 7" id="KW-0472">Membrane</keyword>
<gene>
    <name evidence="10" type="ORF">E5L68_002460</name>
</gene>
<dbReference type="PANTHER" id="PTHR24221">
    <property type="entry name" value="ATP-BINDING CASSETTE SUB-FAMILY B"/>
    <property type="match status" value="1"/>
</dbReference>
<dbReference type="SUPFAM" id="SSF52540">
    <property type="entry name" value="P-loop containing nucleoside triphosphate hydrolases"/>
    <property type="match status" value="1"/>
</dbReference>
<dbReference type="GO" id="GO:0005524">
    <property type="term" value="F:ATP binding"/>
    <property type="evidence" value="ECO:0007669"/>
    <property type="project" value="UniProtKB-KW"/>
</dbReference>
<dbReference type="InterPro" id="IPR011527">
    <property type="entry name" value="ABC1_TM_dom"/>
</dbReference>
<comment type="caution">
    <text evidence="10">The sequence shown here is derived from an EMBL/GenBank/DDBJ whole genome shotgun (WGS) entry which is preliminary data.</text>
</comment>
<keyword evidence="3" id="KW-0547">Nucleotide-binding</keyword>
<dbReference type="SMART" id="SM00382">
    <property type="entry name" value="AAA"/>
    <property type="match status" value="1"/>
</dbReference>
<dbReference type="RefSeq" id="WP_138727820.1">
    <property type="nucleotide sequence ID" value="NZ_SRMP02000001.1"/>
</dbReference>
<evidence type="ECO:0000256" key="1">
    <source>
        <dbReference type="ARBA" id="ARBA00004651"/>
    </source>
</evidence>
<dbReference type="InterPro" id="IPR039421">
    <property type="entry name" value="Type_1_exporter"/>
</dbReference>
<evidence type="ECO:0000259" key="9">
    <source>
        <dbReference type="PROSITE" id="PS50929"/>
    </source>
</evidence>
<proteinExistence type="predicted"/>
<evidence type="ECO:0000313" key="11">
    <source>
        <dbReference type="Proteomes" id="UP001517367"/>
    </source>
</evidence>
<dbReference type="Pfam" id="PF00005">
    <property type="entry name" value="ABC_tran"/>
    <property type="match status" value="1"/>
</dbReference>
<evidence type="ECO:0000259" key="8">
    <source>
        <dbReference type="PROSITE" id="PS50893"/>
    </source>
</evidence>
<feature type="transmembrane region" description="Helical" evidence="7">
    <location>
        <begin position="23"/>
        <end position="52"/>
    </location>
</feature>
<protein>
    <submittedName>
        <fullName evidence="10">ABC transporter ATP-binding protein</fullName>
    </submittedName>
</protein>
<keyword evidence="2 7" id="KW-0812">Transmembrane</keyword>
<organism evidence="10 11">
    <name type="scientific">Pedobacter helvus</name>
    <dbReference type="NCBI Taxonomy" id="2563444"/>
    <lineage>
        <taxon>Bacteria</taxon>
        <taxon>Pseudomonadati</taxon>
        <taxon>Bacteroidota</taxon>
        <taxon>Sphingobacteriia</taxon>
        <taxon>Sphingobacteriales</taxon>
        <taxon>Sphingobacteriaceae</taxon>
        <taxon>Pedobacter</taxon>
    </lineage>
</organism>
<evidence type="ECO:0000256" key="3">
    <source>
        <dbReference type="ARBA" id="ARBA00022741"/>
    </source>
</evidence>
<feature type="domain" description="ABC transmembrane type-1" evidence="9">
    <location>
        <begin position="63"/>
        <end position="322"/>
    </location>
</feature>
<evidence type="ECO:0000256" key="6">
    <source>
        <dbReference type="ARBA" id="ARBA00023136"/>
    </source>
</evidence>
<dbReference type="Proteomes" id="UP001517367">
    <property type="component" value="Unassembled WGS sequence"/>
</dbReference>
<keyword evidence="11" id="KW-1185">Reference proteome</keyword>
<sequence>MQETLKKRIHYFNFFRSYLKERVFFVVILNIVVGLLDGLGLSMFLPLLYIAAGQNLIQQDGDSTIAFVKWIEDFGLTLNLQTVLVMLLVFFVLKGVAYYFKGAYQVATQQYFIKKIRINSIKALNEVSYYYFASCDQGKIQNMLTTEIERVARACQSYFLAFQQLILVLVYIGFAFSLNWKFACMVCVGGLLVDFVYGKVYRKTKAISRQLTDGSGKFQGLIADYLSSYKYLKANGVAAKYRSKLAVQVEEIEQKNTRIGIMSVFLSAAREPLSIMVLCAVIMVQAMVLREPLAAVLVSLLFFYRALSCLMQYQTAWSSFLGVAGALESTDQLITVLEANKEETQGIRFTGLRDSLVIDSVGYKYGKRTVLHDISFTIQKNETVAIVGPSGSGKSTLVSLITGLLKPSTGKVMADAMSLQDWDLTSFQSRIGYITQDAVIFNDTIYNNITFWTAPTPESLLRFENVCKSAAIWDFVMAKEKGMHEVLGTDGINLSGGQKQRIAMARELFKNVDFLIMDEATSAMDSFTEKEIQQSIQQLKGKVTMICIAHRLSTVKNADKIIYLHEGAIAQMGTFETLMNGNNDFKKMVELQSVNA</sequence>
<dbReference type="Pfam" id="PF00664">
    <property type="entry name" value="ABC_membrane"/>
    <property type="match status" value="1"/>
</dbReference>
<dbReference type="Gene3D" id="1.20.1560.10">
    <property type="entry name" value="ABC transporter type 1, transmembrane domain"/>
    <property type="match status" value="1"/>
</dbReference>
<reference evidence="10 11" key="1">
    <citation type="submission" date="2024-12" db="EMBL/GenBank/DDBJ databases">
        <authorList>
            <person name="Hu S."/>
        </authorList>
    </citation>
    <scope>NUCLEOTIDE SEQUENCE [LARGE SCALE GENOMIC DNA]</scope>
    <source>
        <strain evidence="10 11">P-25</strain>
    </source>
</reference>
<dbReference type="EMBL" id="SRMP02000001">
    <property type="protein sequence ID" value="MFN0290233.1"/>
    <property type="molecule type" value="Genomic_DNA"/>
</dbReference>
<keyword evidence="4 10" id="KW-0067">ATP-binding</keyword>
<dbReference type="InterPro" id="IPR027417">
    <property type="entry name" value="P-loop_NTPase"/>
</dbReference>
<dbReference type="PROSITE" id="PS00211">
    <property type="entry name" value="ABC_TRANSPORTER_1"/>
    <property type="match status" value="1"/>
</dbReference>
<feature type="transmembrane region" description="Helical" evidence="7">
    <location>
        <begin position="78"/>
        <end position="100"/>
    </location>
</feature>
<dbReference type="PANTHER" id="PTHR24221:SF654">
    <property type="entry name" value="ATP-BINDING CASSETTE SUB-FAMILY B MEMBER 6"/>
    <property type="match status" value="1"/>
</dbReference>
<evidence type="ECO:0000256" key="5">
    <source>
        <dbReference type="ARBA" id="ARBA00022989"/>
    </source>
</evidence>
<dbReference type="InterPro" id="IPR003439">
    <property type="entry name" value="ABC_transporter-like_ATP-bd"/>
</dbReference>
<dbReference type="SUPFAM" id="SSF90123">
    <property type="entry name" value="ABC transporter transmembrane region"/>
    <property type="match status" value="1"/>
</dbReference>
<dbReference type="PROSITE" id="PS50893">
    <property type="entry name" value="ABC_TRANSPORTER_2"/>
    <property type="match status" value="1"/>
</dbReference>
<evidence type="ECO:0000256" key="7">
    <source>
        <dbReference type="SAM" id="Phobius"/>
    </source>
</evidence>